<feature type="transmembrane region" description="Helical" evidence="1">
    <location>
        <begin position="56"/>
        <end position="80"/>
    </location>
</feature>
<organism evidence="2">
    <name type="scientific">Lotharella globosa</name>
    <dbReference type="NCBI Taxonomy" id="91324"/>
    <lineage>
        <taxon>Eukaryota</taxon>
        <taxon>Sar</taxon>
        <taxon>Rhizaria</taxon>
        <taxon>Cercozoa</taxon>
        <taxon>Chlorarachniophyceae</taxon>
        <taxon>Lotharella</taxon>
    </lineage>
</organism>
<name>A0A7S3YPB8_9EUKA</name>
<evidence type="ECO:0000256" key="1">
    <source>
        <dbReference type="SAM" id="Phobius"/>
    </source>
</evidence>
<protein>
    <submittedName>
        <fullName evidence="2">Uncharacterized protein</fullName>
    </submittedName>
</protein>
<keyword evidence="1" id="KW-0472">Membrane</keyword>
<evidence type="ECO:0000313" key="2">
    <source>
        <dbReference type="EMBL" id="CAE0657687.1"/>
    </source>
</evidence>
<feature type="transmembrane region" description="Helical" evidence="1">
    <location>
        <begin position="92"/>
        <end position="111"/>
    </location>
</feature>
<dbReference type="AlphaFoldDB" id="A0A7S3YPB8"/>
<gene>
    <name evidence="2" type="ORF">LGLO00237_LOCUS9255</name>
</gene>
<keyword evidence="1" id="KW-0812">Transmembrane</keyword>
<feature type="transmembrane region" description="Helical" evidence="1">
    <location>
        <begin position="18"/>
        <end position="36"/>
    </location>
</feature>
<dbReference type="EMBL" id="HBIV01012508">
    <property type="protein sequence ID" value="CAE0657687.1"/>
    <property type="molecule type" value="Transcribed_RNA"/>
</dbReference>
<proteinExistence type="predicted"/>
<accession>A0A7S3YPB8</accession>
<sequence>MMLIDADADALCSFRSHCFFRFFPLFFFFFFFSTNPECHGDPDMSTESGLKSDGCIVFFSVFIFMFCFLVFFLCFYFRFFVLRVFLVWFSRFMPNLFPFFFSNFFFSVVVVDDDGVWYFETKE</sequence>
<reference evidence="2" key="1">
    <citation type="submission" date="2021-01" db="EMBL/GenBank/DDBJ databases">
        <authorList>
            <person name="Corre E."/>
            <person name="Pelletier E."/>
            <person name="Niang G."/>
            <person name="Scheremetjew M."/>
            <person name="Finn R."/>
            <person name="Kale V."/>
            <person name="Holt S."/>
            <person name="Cochrane G."/>
            <person name="Meng A."/>
            <person name="Brown T."/>
            <person name="Cohen L."/>
        </authorList>
    </citation>
    <scope>NUCLEOTIDE SEQUENCE</scope>
    <source>
        <strain evidence="2">CCCM811</strain>
    </source>
</reference>
<keyword evidence="1" id="KW-1133">Transmembrane helix</keyword>